<protein>
    <submittedName>
        <fullName evidence="2">Uncharacterized protein</fullName>
    </submittedName>
</protein>
<keyword evidence="1" id="KW-0175">Coiled coil</keyword>
<evidence type="ECO:0000256" key="1">
    <source>
        <dbReference type="SAM" id="Coils"/>
    </source>
</evidence>
<dbReference type="Proteomes" id="UP001170651">
    <property type="component" value="Unassembled WGS sequence"/>
</dbReference>
<keyword evidence="3" id="KW-1185">Reference proteome</keyword>
<evidence type="ECO:0000313" key="3">
    <source>
        <dbReference type="Proteomes" id="UP001170651"/>
    </source>
</evidence>
<proteinExistence type="predicted"/>
<comment type="caution">
    <text evidence="2">The sequence shown here is derived from an EMBL/GenBank/DDBJ whole genome shotgun (WGS) entry which is preliminary data.</text>
</comment>
<evidence type="ECO:0000313" key="2">
    <source>
        <dbReference type="EMBL" id="MDO8054489.1"/>
    </source>
</evidence>
<organism evidence="2 3">
    <name type="scientific">Candidatus Phytoplasma australasiaticum subsp. australasiaticum</name>
    <dbReference type="NCBI Taxonomy" id="2832407"/>
    <lineage>
        <taxon>Bacteria</taxon>
        <taxon>Bacillati</taxon>
        <taxon>Mycoplasmatota</taxon>
        <taxon>Mollicutes</taxon>
        <taxon>Acholeplasmatales</taxon>
        <taxon>Acholeplasmataceae</taxon>
        <taxon>Candidatus Phytoplasma</taxon>
        <taxon>16SrII (Peanut WB group)</taxon>
        <taxon>Candidatus Phytoplasma australasiaticum</taxon>
    </lineage>
</organism>
<dbReference type="RefSeq" id="WP_238120205.1">
    <property type="nucleotide sequence ID" value="NZ_JALQCT010000008.1"/>
</dbReference>
<feature type="coiled-coil region" evidence="1">
    <location>
        <begin position="2"/>
        <end position="50"/>
    </location>
</feature>
<name>A0A9K3VK23_9MOLU</name>
<sequence>MLNHAEKLKKDLENRFETLTNDEKSIFKQIQSVEERRIEIQKEIEEVDMENLKKSNSKKQYIKN</sequence>
<dbReference type="EMBL" id="JAOSIW010000007">
    <property type="protein sequence ID" value="MDO8054489.1"/>
    <property type="molecule type" value="Genomic_DNA"/>
</dbReference>
<gene>
    <name evidence="2" type="ORF">OC696_01220</name>
</gene>
<dbReference type="AlphaFoldDB" id="A0A9K3VK23"/>
<accession>A0A9K3VK23</accession>
<reference evidence="2 3" key="1">
    <citation type="journal article" date="2023" name="Int. J. Syst. Evol. Microbiol.">
        <title>The observation of taxonomic boundaries for the 16SrII and 16SrXXV phytoplasmas using genome-based delimitation.</title>
        <authorList>
            <person name="Rodrigues Jardim B."/>
            <person name="Tran-Nguyen L.T.T."/>
            <person name="Gambley C."/>
            <person name="Al-Sadi A.M."/>
            <person name="Al-Subhi A.M."/>
            <person name="Foissac X."/>
            <person name="Salar P."/>
            <person name="Cai H."/>
            <person name="Yang J.Y."/>
            <person name="Davis R."/>
            <person name="Jones L."/>
            <person name="Rodoni B."/>
            <person name="Constable F.E."/>
        </authorList>
    </citation>
    <scope>NUCLEOTIDE SEQUENCE [LARGE SCALE GENOMIC DNA]</scope>
    <source>
        <strain evidence="2">BAWM-OMN-P26</strain>
    </source>
</reference>